<sequence length="259" mass="27617">MAGRVRSWLGAVMGLCLICATPSYASAEPVTIFAAASLKPALDQIAARAAENPDGVQLRLSYAGSSALARQIQYGAPAQLFISANSDWMDVLDQQGLLNPGSRVDLLGNRLVLIAAPGISGDKPLAATLRELPDNAHLAMGLIRAVPAGIYGREALETLDVWTDVQTRVVQGDNVRTALRLVASGEAEYGIVYATDPGPDAKVQVVDVFPDNSHTPIRYPLAMIGAPTPLTQQVYDFLRSDSARDVFQAHGFIPLEPEQ</sequence>
<evidence type="ECO:0000313" key="6">
    <source>
        <dbReference type="Proteomes" id="UP001623232"/>
    </source>
</evidence>
<evidence type="ECO:0000256" key="2">
    <source>
        <dbReference type="ARBA" id="ARBA00022723"/>
    </source>
</evidence>
<comment type="similarity">
    <text evidence="1">Belongs to the bacterial solute-binding protein ModA family.</text>
</comment>
<evidence type="ECO:0000256" key="3">
    <source>
        <dbReference type="ARBA" id="ARBA00022729"/>
    </source>
</evidence>
<dbReference type="NCBIfam" id="TIGR01256">
    <property type="entry name" value="modA"/>
    <property type="match status" value="1"/>
</dbReference>
<feature type="chain" id="PRO_5045545918" evidence="4">
    <location>
        <begin position="28"/>
        <end position="259"/>
    </location>
</feature>
<feature type="signal peptide" evidence="4">
    <location>
        <begin position="1"/>
        <end position="27"/>
    </location>
</feature>
<gene>
    <name evidence="5" type="primary">modA</name>
    <name evidence="5" type="ORF">QEZ52_18440</name>
</gene>
<proteinExistence type="inferred from homology"/>
<dbReference type="InterPro" id="IPR005950">
    <property type="entry name" value="ModA"/>
</dbReference>
<dbReference type="Proteomes" id="UP001623232">
    <property type="component" value="Chromosome"/>
</dbReference>
<dbReference type="PIRSF" id="PIRSF004846">
    <property type="entry name" value="ModA"/>
    <property type="match status" value="1"/>
</dbReference>
<dbReference type="PANTHER" id="PTHR30632">
    <property type="entry name" value="MOLYBDATE-BINDING PERIPLASMIC PROTEIN"/>
    <property type="match status" value="1"/>
</dbReference>
<dbReference type="Gene3D" id="3.40.190.10">
    <property type="entry name" value="Periplasmic binding protein-like II"/>
    <property type="match status" value="2"/>
</dbReference>
<dbReference type="EMBL" id="CP123584">
    <property type="protein sequence ID" value="WZK88558.1"/>
    <property type="molecule type" value="Genomic_DNA"/>
</dbReference>
<dbReference type="SUPFAM" id="SSF53850">
    <property type="entry name" value="Periplasmic binding protein-like II"/>
    <property type="match status" value="1"/>
</dbReference>
<keyword evidence="3 4" id="KW-0732">Signal</keyword>
<evidence type="ECO:0000256" key="1">
    <source>
        <dbReference type="ARBA" id="ARBA00009175"/>
    </source>
</evidence>
<accession>A0ABZ2XS70</accession>
<name>A0ABZ2XS70_9RHOB</name>
<reference evidence="5 6" key="1">
    <citation type="submission" date="2023-04" db="EMBL/GenBank/DDBJ databases">
        <title>Complete genome sequence of Alisedimentitalea scapharcae.</title>
        <authorList>
            <person name="Rong J.-C."/>
            <person name="Yi M.-L."/>
            <person name="Zhao Q."/>
        </authorList>
    </citation>
    <scope>NUCLEOTIDE SEQUENCE [LARGE SCALE GENOMIC DNA]</scope>
    <source>
        <strain evidence="5 6">KCTC 42119</strain>
    </source>
</reference>
<dbReference type="RefSeq" id="WP_406645940.1">
    <property type="nucleotide sequence ID" value="NZ_CP123584.1"/>
</dbReference>
<keyword evidence="6" id="KW-1185">Reference proteome</keyword>
<dbReference type="InterPro" id="IPR050682">
    <property type="entry name" value="ModA/WtpA"/>
</dbReference>
<dbReference type="PANTHER" id="PTHR30632:SF17">
    <property type="entry name" value="MOLYBDATE-BINDING PROTEIN MODA"/>
    <property type="match status" value="1"/>
</dbReference>
<keyword evidence="2" id="KW-0479">Metal-binding</keyword>
<protein>
    <submittedName>
        <fullName evidence="5">Molybdate ABC transporter substrate-binding protein</fullName>
    </submittedName>
</protein>
<organism evidence="5 6">
    <name type="scientific">Aliisedimentitalea scapharcae</name>
    <dbReference type="NCBI Taxonomy" id="1524259"/>
    <lineage>
        <taxon>Bacteria</taxon>
        <taxon>Pseudomonadati</taxon>
        <taxon>Pseudomonadota</taxon>
        <taxon>Alphaproteobacteria</taxon>
        <taxon>Rhodobacterales</taxon>
        <taxon>Roseobacteraceae</taxon>
        <taxon>Aliisedimentitalea</taxon>
    </lineage>
</organism>
<evidence type="ECO:0000313" key="5">
    <source>
        <dbReference type="EMBL" id="WZK88558.1"/>
    </source>
</evidence>
<evidence type="ECO:0000256" key="4">
    <source>
        <dbReference type="SAM" id="SignalP"/>
    </source>
</evidence>
<dbReference type="Pfam" id="PF13531">
    <property type="entry name" value="SBP_bac_11"/>
    <property type="match status" value="1"/>
</dbReference>